<gene>
    <name evidence="2" type="ORF">H6F99_18485</name>
</gene>
<accession>A0ABR8C2D2</accession>
<evidence type="ECO:0000313" key="2">
    <source>
        <dbReference type="EMBL" id="MBD2280191.1"/>
    </source>
</evidence>
<feature type="domain" description="Inactive STAND" evidence="1">
    <location>
        <begin position="201"/>
        <end position="344"/>
    </location>
</feature>
<sequence>MKVNRTVVRFDFVGSKKVTDDLDCFAGTDAIRGFTNKIEELRNQALQKAIPNYQLNEILLREEGDGHYLIFDNVNHAHNFAHYFLCICNTNCWPFRMGAATGEIDQEQDKQTVGKKISDAARLESYGAEAGCFCIDQETYNCLCPDLKKQYKEKLVEGKIGEREITAWYCQMIAKEKLNFPDEHNTPTAITTDTGLKLLRSLNYSTNENYFKQLMNLQEVAFLVQEQNVRVQNWLIERLIYHVPNSIDARKYLIDFQSYALSSSVEYFWHEFKDISTEENPTVTSIVDNLASLCQNKTIIIIMRKLNFLDQETINKIFDFWDDLVNKVRLSQNRKVQSRLVLLLVEESKEYNKLRTLKKDKFNFINPTENKINQMLKSKRTQSKDIFLLSPMKSLPRVDVQNWLQKTEISSSLKIDAQYMDTLLNKIIPCWEEVPENVINNICETIFKFTDGIAEIEPMWRW</sequence>
<dbReference type="RefSeq" id="WP_190383840.1">
    <property type="nucleotide sequence ID" value="NZ_JACJQT010000054.1"/>
</dbReference>
<comment type="caution">
    <text evidence="2">The sequence shown here is derived from an EMBL/GenBank/DDBJ whole genome shotgun (WGS) entry which is preliminary data.</text>
</comment>
<proteinExistence type="predicted"/>
<dbReference type="EMBL" id="JACJQT010000054">
    <property type="protein sequence ID" value="MBD2280191.1"/>
    <property type="molecule type" value="Genomic_DNA"/>
</dbReference>
<evidence type="ECO:0000259" key="1">
    <source>
        <dbReference type="Pfam" id="PF19995"/>
    </source>
</evidence>
<dbReference type="InterPro" id="IPR045475">
    <property type="entry name" value="iSTAND"/>
</dbReference>
<keyword evidence="3" id="KW-1185">Reference proteome</keyword>
<dbReference type="Gene3D" id="3.30.70.1230">
    <property type="entry name" value="Nucleotide cyclase"/>
    <property type="match status" value="1"/>
</dbReference>
<dbReference type="InterPro" id="IPR029787">
    <property type="entry name" value="Nucleotide_cyclase"/>
</dbReference>
<name>A0ABR8C2D2_APHFL</name>
<dbReference type="Proteomes" id="UP000606721">
    <property type="component" value="Unassembled WGS sequence"/>
</dbReference>
<evidence type="ECO:0000313" key="3">
    <source>
        <dbReference type="Proteomes" id="UP000606721"/>
    </source>
</evidence>
<dbReference type="SUPFAM" id="SSF55073">
    <property type="entry name" value="Nucleotide cyclase"/>
    <property type="match status" value="1"/>
</dbReference>
<reference evidence="2 3" key="1">
    <citation type="journal article" date="2020" name="ISME J.">
        <title>Comparative genomics reveals insights into cyanobacterial evolution and habitat adaptation.</title>
        <authorList>
            <person name="Chen M.Y."/>
            <person name="Teng W.K."/>
            <person name="Zhao L."/>
            <person name="Hu C.X."/>
            <person name="Zhou Y.K."/>
            <person name="Han B.P."/>
            <person name="Song L.R."/>
            <person name="Shu W.S."/>
        </authorList>
    </citation>
    <scope>NUCLEOTIDE SEQUENCE [LARGE SCALE GENOMIC DNA]</scope>
    <source>
        <strain evidence="2 3">FACHB-1040</strain>
    </source>
</reference>
<protein>
    <recommendedName>
        <fullName evidence="1">Inactive STAND domain-containing protein</fullName>
    </recommendedName>
</protein>
<dbReference type="Pfam" id="PF19995">
    <property type="entry name" value="iSTAND"/>
    <property type="match status" value="1"/>
</dbReference>
<organism evidence="2 3">
    <name type="scientific">Aphanizomenon flos-aquae FACHB-1040</name>
    <dbReference type="NCBI Taxonomy" id="2692887"/>
    <lineage>
        <taxon>Bacteria</taxon>
        <taxon>Bacillati</taxon>
        <taxon>Cyanobacteriota</taxon>
        <taxon>Cyanophyceae</taxon>
        <taxon>Nostocales</taxon>
        <taxon>Aphanizomenonaceae</taxon>
        <taxon>Aphanizomenon</taxon>
    </lineage>
</organism>